<dbReference type="eggNOG" id="KOG1919">
    <property type="taxonomic scope" value="Eukaryota"/>
</dbReference>
<dbReference type="Gene3D" id="3.30.2350.10">
    <property type="entry name" value="Pseudouridine synthase"/>
    <property type="match status" value="1"/>
</dbReference>
<dbReference type="GO" id="GO:0009982">
    <property type="term" value="F:pseudouridine synthase activity"/>
    <property type="evidence" value="ECO:0007669"/>
    <property type="project" value="InterPro"/>
</dbReference>
<dbReference type="InParanoid" id="A0A158NJN1"/>
<evidence type="ECO:0000313" key="4">
    <source>
        <dbReference type="EnsemblMetazoa" id="XP_012057739.1"/>
    </source>
</evidence>
<reference evidence="5" key="1">
    <citation type="journal article" date="2011" name="PLoS Genet.">
        <title>The genome sequence of the leaf-cutter ant Atta cephalotes reveals insights into its obligate symbiotic lifestyle.</title>
        <authorList>
            <person name="Suen G."/>
            <person name="Teiling C."/>
            <person name="Li L."/>
            <person name="Holt C."/>
            <person name="Abouheif E."/>
            <person name="Bornberg-Bauer E."/>
            <person name="Bouffard P."/>
            <person name="Caldera E.J."/>
            <person name="Cash E."/>
            <person name="Cavanaugh A."/>
            <person name="Denas O."/>
            <person name="Elhaik E."/>
            <person name="Fave M.J."/>
            <person name="Gadau J."/>
            <person name="Gibson J.D."/>
            <person name="Graur D."/>
            <person name="Grubbs K.J."/>
            <person name="Hagen D.E."/>
            <person name="Harkins T.T."/>
            <person name="Helmkampf M."/>
            <person name="Hu H."/>
            <person name="Johnson B.R."/>
            <person name="Kim J."/>
            <person name="Marsh S.E."/>
            <person name="Moeller J.A."/>
            <person name="Munoz-Torres M.C."/>
            <person name="Murphy M.C."/>
            <person name="Naughton M.C."/>
            <person name="Nigam S."/>
            <person name="Overson R."/>
            <person name="Rajakumar R."/>
            <person name="Reese J.T."/>
            <person name="Scott J.J."/>
            <person name="Smith C.R."/>
            <person name="Tao S."/>
            <person name="Tsutsui N.D."/>
            <person name="Viljakainen L."/>
            <person name="Wissler L."/>
            <person name="Yandell M.D."/>
            <person name="Zimmer F."/>
            <person name="Taylor J."/>
            <person name="Slater S.C."/>
            <person name="Clifton S.W."/>
            <person name="Warren W.C."/>
            <person name="Elsik C.G."/>
            <person name="Smith C.D."/>
            <person name="Weinstock G.M."/>
            <person name="Gerardo N.M."/>
            <person name="Currie C.R."/>
        </authorList>
    </citation>
    <scope>NUCLEOTIDE SEQUENCE [LARGE SCALE GENOMIC DNA]</scope>
</reference>
<dbReference type="AlphaFoldDB" id="A0A158NJN1"/>
<dbReference type="PANTHER" id="PTHR21600">
    <property type="entry name" value="MITOCHONDRIAL RNA PSEUDOURIDINE SYNTHASE"/>
    <property type="match status" value="1"/>
</dbReference>
<evidence type="ECO:0000256" key="2">
    <source>
        <dbReference type="ARBA" id="ARBA00010876"/>
    </source>
</evidence>
<dbReference type="GO" id="GO:0001522">
    <property type="term" value="P:pseudouridine synthesis"/>
    <property type="evidence" value="ECO:0007669"/>
    <property type="project" value="InterPro"/>
</dbReference>
<dbReference type="OrthoDB" id="428658at2759"/>
<evidence type="ECO:0000256" key="1">
    <source>
        <dbReference type="ARBA" id="ARBA00001166"/>
    </source>
</evidence>
<evidence type="ECO:0000256" key="3">
    <source>
        <dbReference type="ARBA" id="ARBA00023235"/>
    </source>
</evidence>
<keyword evidence="5" id="KW-1185">Reference proteome</keyword>
<dbReference type="InterPro" id="IPR020103">
    <property type="entry name" value="PsdUridine_synth_cat_dom_sf"/>
</dbReference>
<dbReference type="Proteomes" id="UP000005205">
    <property type="component" value="Unassembled WGS sequence"/>
</dbReference>
<dbReference type="InterPro" id="IPR050188">
    <property type="entry name" value="RluA_PseudoU_synthase"/>
</dbReference>
<dbReference type="KEGG" id="acep:105620874"/>
<organism evidence="4 5">
    <name type="scientific">Atta cephalotes</name>
    <name type="common">Leafcutter ant</name>
    <dbReference type="NCBI Taxonomy" id="12957"/>
    <lineage>
        <taxon>Eukaryota</taxon>
        <taxon>Metazoa</taxon>
        <taxon>Ecdysozoa</taxon>
        <taxon>Arthropoda</taxon>
        <taxon>Hexapoda</taxon>
        <taxon>Insecta</taxon>
        <taxon>Pterygota</taxon>
        <taxon>Neoptera</taxon>
        <taxon>Endopterygota</taxon>
        <taxon>Hymenoptera</taxon>
        <taxon>Apocrita</taxon>
        <taxon>Aculeata</taxon>
        <taxon>Formicoidea</taxon>
        <taxon>Formicidae</taxon>
        <taxon>Myrmicinae</taxon>
        <taxon>Atta</taxon>
    </lineage>
</organism>
<dbReference type="STRING" id="12957.A0A158NJN1"/>
<evidence type="ECO:0000313" key="5">
    <source>
        <dbReference type="Proteomes" id="UP000005205"/>
    </source>
</evidence>
<name>A0A158NJN1_ATTCE</name>
<dbReference type="SUPFAM" id="SSF55120">
    <property type="entry name" value="Pseudouridine synthase"/>
    <property type="match status" value="1"/>
</dbReference>
<gene>
    <name evidence="4" type="primary">105620874</name>
</gene>
<proteinExistence type="inferred from homology"/>
<dbReference type="EMBL" id="ADTU01018079">
    <property type="status" value="NOT_ANNOTATED_CDS"/>
    <property type="molecule type" value="Genomic_DNA"/>
</dbReference>
<accession>A0A158NJN1</accession>
<comment type="similarity">
    <text evidence="2">Belongs to the pseudouridine synthase RluA family.</text>
</comment>
<dbReference type="GO" id="GO:0003723">
    <property type="term" value="F:RNA binding"/>
    <property type="evidence" value="ECO:0007669"/>
    <property type="project" value="InterPro"/>
</dbReference>
<keyword evidence="3" id="KW-0413">Isomerase</keyword>
<protein>
    <recommendedName>
        <fullName evidence="6">Pseudouridine synthase RsuA/RluA-like domain-containing protein</fullName>
    </recommendedName>
</protein>
<comment type="catalytic activity">
    <reaction evidence="1">
        <text>a uridine in mRNA = a pseudouridine in mRNA</text>
        <dbReference type="Rhea" id="RHEA:56644"/>
        <dbReference type="Rhea" id="RHEA-COMP:14658"/>
        <dbReference type="Rhea" id="RHEA-COMP:14659"/>
        <dbReference type="ChEBI" id="CHEBI:65314"/>
        <dbReference type="ChEBI" id="CHEBI:65315"/>
    </reaction>
</comment>
<dbReference type="EnsemblMetazoa" id="XM_012202349.1">
    <property type="protein sequence ID" value="XP_012057739.1"/>
    <property type="gene ID" value="LOC105620874"/>
</dbReference>
<evidence type="ECO:0008006" key="6">
    <source>
        <dbReference type="Google" id="ProtNLM"/>
    </source>
</evidence>
<reference evidence="4" key="2">
    <citation type="submission" date="2016-04" db="UniProtKB">
        <authorList>
            <consortium name="EnsemblMetazoa"/>
        </authorList>
    </citation>
    <scope>IDENTIFICATION</scope>
</reference>
<dbReference type="PANTHER" id="PTHR21600:SF83">
    <property type="entry name" value="PSEUDOURIDYLATE SYNTHASE RPUSD4, MITOCHONDRIAL"/>
    <property type="match status" value="1"/>
</dbReference>
<sequence>MKSAMTVFRNVRTSEFAVAFRTYYRKYCTTENDTTTTTTTQKVIHPYNQIHPWKSENEFVKDLLKNIIYNSDGIIAINKPYGIPLVHPKSNKNPYLHSPHKIVGAADYSLNDVLPYLAKELNVPMLIPSFGAEKYTSGVYIFGINEKVCHQLELSRRRNQGIYRKYWAVTTRVPNEIKGKHHLAVVLKISASGDKKPIILTQWSNNMIKRGEAKIMNIDYKVISNSTHNLSSLIEIVSSLKKWHSIRLFASTMLYSPILGDNIYGSRVQEIMGTWLKIDPFANSNYNLPKINQQLLNLLNIKLSQQEIIPVHLHLKSIHLIDKKKKDLVIEAPLMDPFDWTCKQLKFKIPDEINSSNEDNEEELVMNAHDSN</sequence>